<dbReference type="Pfam" id="PF00515">
    <property type="entry name" value="TPR_1"/>
    <property type="match status" value="4"/>
</dbReference>
<protein>
    <submittedName>
        <fullName evidence="4">Tetratricopeptide repeat protein</fullName>
    </submittedName>
</protein>
<feature type="repeat" description="TPR" evidence="3">
    <location>
        <begin position="464"/>
        <end position="497"/>
    </location>
</feature>
<dbReference type="PANTHER" id="PTHR44943">
    <property type="entry name" value="CELLULOSE SYNTHASE OPERON PROTEIN C"/>
    <property type="match status" value="1"/>
</dbReference>
<dbReference type="SUPFAM" id="SSF48439">
    <property type="entry name" value="Protein prenylyltransferase"/>
    <property type="match status" value="2"/>
</dbReference>
<feature type="repeat" description="TPR" evidence="3">
    <location>
        <begin position="294"/>
        <end position="327"/>
    </location>
</feature>
<dbReference type="NCBIfam" id="NF047558">
    <property type="entry name" value="TPR_END_plus"/>
    <property type="match status" value="1"/>
</dbReference>
<reference evidence="4 5" key="1">
    <citation type="submission" date="2023-03" db="EMBL/GenBank/DDBJ databases">
        <title>WGS of Methanotrichaceae archaeon Mx.</title>
        <authorList>
            <person name="Sorokin D.Y."/>
            <person name="Merkel A.Y."/>
        </authorList>
    </citation>
    <scope>NUCLEOTIDE SEQUENCE [LARGE SCALE GENOMIC DNA]</scope>
    <source>
        <strain evidence="4 5">Mx</strain>
    </source>
</reference>
<dbReference type="Gene3D" id="1.25.40.10">
    <property type="entry name" value="Tetratricopeptide repeat domain"/>
    <property type="match status" value="3"/>
</dbReference>
<dbReference type="InterPro" id="IPR019734">
    <property type="entry name" value="TPR_rpt"/>
</dbReference>
<evidence type="ECO:0000256" key="3">
    <source>
        <dbReference type="PROSITE-ProRule" id="PRU00339"/>
    </source>
</evidence>
<dbReference type="PROSITE" id="PS50293">
    <property type="entry name" value="TPR_REGION"/>
    <property type="match status" value="5"/>
</dbReference>
<dbReference type="RefSeq" id="WP_316966784.1">
    <property type="nucleotide sequence ID" value="NZ_JARFPK010000025.1"/>
</dbReference>
<evidence type="ECO:0000256" key="1">
    <source>
        <dbReference type="ARBA" id="ARBA00022737"/>
    </source>
</evidence>
<dbReference type="EMBL" id="JARFPK010000025">
    <property type="protein sequence ID" value="MDF0591042.1"/>
    <property type="molecule type" value="Genomic_DNA"/>
</dbReference>
<keyword evidence="2 3" id="KW-0802">TPR repeat</keyword>
<evidence type="ECO:0000313" key="5">
    <source>
        <dbReference type="Proteomes" id="UP001220010"/>
    </source>
</evidence>
<dbReference type="PROSITE" id="PS51147">
    <property type="entry name" value="PFTA"/>
    <property type="match status" value="2"/>
</dbReference>
<dbReference type="Proteomes" id="UP001220010">
    <property type="component" value="Unassembled WGS sequence"/>
</dbReference>
<organism evidence="4 5">
    <name type="scientific">Candidatus Methanocrinis natronophilus</name>
    <dbReference type="NCBI Taxonomy" id="3033396"/>
    <lineage>
        <taxon>Archaea</taxon>
        <taxon>Methanobacteriati</taxon>
        <taxon>Methanobacteriota</taxon>
        <taxon>Stenosarchaea group</taxon>
        <taxon>Methanomicrobia</taxon>
        <taxon>Methanotrichales</taxon>
        <taxon>Methanotrichaceae</taxon>
        <taxon>Methanocrinis</taxon>
    </lineage>
</organism>
<dbReference type="InterPro" id="IPR011990">
    <property type="entry name" value="TPR-like_helical_dom_sf"/>
</dbReference>
<dbReference type="PANTHER" id="PTHR44943:SF8">
    <property type="entry name" value="TPR REPEAT-CONTAINING PROTEIN MJ0263"/>
    <property type="match status" value="1"/>
</dbReference>
<proteinExistence type="predicted"/>
<keyword evidence="5" id="KW-1185">Reference proteome</keyword>
<evidence type="ECO:0000313" key="4">
    <source>
        <dbReference type="EMBL" id="MDF0591042.1"/>
    </source>
</evidence>
<sequence length="597" mass="68406">MTSTLPSRELLNELKLAKSKNSLIFAITEDRDGLSQLLKSNNFDVRLIDLRDNGNLLQMLVDWKDTPDNAVYLIYGISSQFPSVLGYLNLHRDILSQIKRPVLMAVSEYEIREIQKHAPDLYRYRSRTYNFKAKRDIGIKPSFSEPKSIYYKLPIFEEKIDVDAIRERIKLDEYMLGTVKDEYKKAELYMDLAISYFKLDDFDKGDDFSRKSMNIRSQLNDEKGILLNYRRLIVVFLFKNKYERVIELSSLLLKSDPTSASTYHFRGIAYGRLGLLENALECYEKALELNPNNAFVWFGKGLILSKLGRWEEALKLSDKAIEFNPKNADFWSYKGVVLGALDRWEEALEYFEKGLQLSPHNADVWADKGIALESLGRSDEALEYFEKALELDPKNADFWSYKRISLGNVGRWEEALKLSNKAIEINQKNANAWYGKGVALGNLGHHEYALEAFEEVLELDPQNANAWHDKGVALSNLGRHEEALEPFEKAVELGKESATLYVSLARLYRKLGREADSIEACKSARDLIENESEYSRACFEAVCGSPAAALELLRTALEKKEQTADWARRDPDFEFIRDDPRFAALLDEFSAGGEMGP</sequence>
<dbReference type="Pfam" id="PF13432">
    <property type="entry name" value="TPR_16"/>
    <property type="match status" value="1"/>
</dbReference>
<name>A0ABT5X8Y6_9EURY</name>
<dbReference type="InterPro" id="IPR051685">
    <property type="entry name" value="Ycf3/AcsC/BcsC/TPR_MFPF"/>
</dbReference>
<gene>
    <name evidence="4" type="ORF">P0O15_07660</name>
</gene>
<feature type="repeat" description="TPR" evidence="3">
    <location>
        <begin position="260"/>
        <end position="293"/>
    </location>
</feature>
<feature type="repeat" description="TPR" evidence="3">
    <location>
        <begin position="328"/>
        <end position="361"/>
    </location>
</feature>
<dbReference type="InterPro" id="IPR002088">
    <property type="entry name" value="Prenyl_trans_a"/>
</dbReference>
<dbReference type="Pfam" id="PF13181">
    <property type="entry name" value="TPR_8"/>
    <property type="match status" value="1"/>
</dbReference>
<feature type="repeat" description="TPR" evidence="3">
    <location>
        <begin position="362"/>
        <end position="395"/>
    </location>
</feature>
<evidence type="ECO:0000256" key="2">
    <source>
        <dbReference type="ARBA" id="ARBA00022803"/>
    </source>
</evidence>
<keyword evidence="1" id="KW-0677">Repeat</keyword>
<feature type="repeat" description="TPR" evidence="3">
    <location>
        <begin position="430"/>
        <end position="463"/>
    </location>
</feature>
<comment type="caution">
    <text evidence="4">The sequence shown here is derived from an EMBL/GenBank/DDBJ whole genome shotgun (WGS) entry which is preliminary data.</text>
</comment>
<dbReference type="PROSITE" id="PS50005">
    <property type="entry name" value="TPR"/>
    <property type="match status" value="6"/>
</dbReference>
<dbReference type="SMART" id="SM00028">
    <property type="entry name" value="TPR"/>
    <property type="match status" value="9"/>
</dbReference>
<accession>A0ABT5X8Y6</accession>